<dbReference type="EMBL" id="SMLG01000005">
    <property type="protein sequence ID" value="TDE44481.1"/>
    <property type="molecule type" value="Genomic_DNA"/>
</dbReference>
<accession>A0A4R5F8R2</accession>
<dbReference type="AlphaFoldDB" id="A0A4R5F8R2"/>
<dbReference type="Proteomes" id="UP000294814">
    <property type="component" value="Unassembled WGS sequence"/>
</dbReference>
<reference evidence="1 2" key="1">
    <citation type="submission" date="2019-03" db="EMBL/GenBank/DDBJ databases">
        <title>Novel species of Flavobacterium.</title>
        <authorList>
            <person name="Liu Q."/>
            <person name="Xin Y.-H."/>
        </authorList>
    </citation>
    <scope>NUCLEOTIDE SEQUENCE [LARGE SCALE GENOMIC DNA]</scope>
    <source>
        <strain evidence="1 2">LB3P52</strain>
    </source>
</reference>
<dbReference type="RefSeq" id="WP_131916139.1">
    <property type="nucleotide sequence ID" value="NZ_SMLG01000005.1"/>
</dbReference>
<gene>
    <name evidence="1" type="ORF">E0I26_08940</name>
</gene>
<dbReference type="OrthoDB" id="1097811at2"/>
<proteinExistence type="predicted"/>
<evidence type="ECO:0000313" key="2">
    <source>
        <dbReference type="Proteomes" id="UP000294814"/>
    </source>
</evidence>
<dbReference type="InterPro" id="IPR009061">
    <property type="entry name" value="DNA-bd_dom_put_sf"/>
</dbReference>
<protein>
    <submittedName>
        <fullName evidence="1">DNA-binding protein</fullName>
    </submittedName>
</protein>
<organism evidence="1 2">
    <name type="scientific">Flavobacterium rhamnosiphilum</name>
    <dbReference type="NCBI Taxonomy" id="2541724"/>
    <lineage>
        <taxon>Bacteria</taxon>
        <taxon>Pseudomonadati</taxon>
        <taxon>Bacteroidota</taxon>
        <taxon>Flavobacteriia</taxon>
        <taxon>Flavobacteriales</taxon>
        <taxon>Flavobacteriaceae</taxon>
        <taxon>Flavobacterium</taxon>
    </lineage>
</organism>
<name>A0A4R5F8R2_9FLAO</name>
<keyword evidence="2" id="KW-1185">Reference proteome</keyword>
<dbReference type="SUPFAM" id="SSF46955">
    <property type="entry name" value="Putative DNA-binding domain"/>
    <property type="match status" value="1"/>
</dbReference>
<evidence type="ECO:0000313" key="1">
    <source>
        <dbReference type="EMBL" id="TDE44481.1"/>
    </source>
</evidence>
<dbReference type="GO" id="GO:0003677">
    <property type="term" value="F:DNA binding"/>
    <property type="evidence" value="ECO:0007669"/>
    <property type="project" value="UniProtKB-KW"/>
</dbReference>
<comment type="caution">
    <text evidence="1">The sequence shown here is derived from an EMBL/GenBank/DDBJ whole genome shotgun (WGS) entry which is preliminary data.</text>
</comment>
<keyword evidence="1" id="KW-0238">DNA-binding</keyword>
<sequence>MTTSTILQSVSTDQLTELLTNVFKTQLEDFKKEFTTQTENETLMTREQVLELLQINASTLWHWQNKGRITVYKFANKCYYKRSELMATITPLNK</sequence>